<dbReference type="EMBL" id="CP010519">
    <property type="protein sequence ID" value="AJE80850.1"/>
    <property type="molecule type" value="Genomic_DNA"/>
</dbReference>
<evidence type="ECO:0000313" key="2">
    <source>
        <dbReference type="EMBL" id="AJE80850.1"/>
    </source>
</evidence>
<reference evidence="2 3" key="1">
    <citation type="submission" date="2015-01" db="EMBL/GenBank/DDBJ databases">
        <title>Enhanced salinomycin production by adjusting the supply of polyketide extender units in Streptomyce albus DSM 41398.</title>
        <authorList>
            <person name="Lu C."/>
        </authorList>
    </citation>
    <scope>NUCLEOTIDE SEQUENCE [LARGE SCALE GENOMIC DNA]</scope>
    <source>
        <strain evidence="3">ATCC 21838 / DSM 41398 / FERM P-419 / JCM 4703 / NBRC 107858</strain>
    </source>
</reference>
<feature type="compositionally biased region" description="Basic and acidic residues" evidence="1">
    <location>
        <begin position="61"/>
        <end position="75"/>
    </location>
</feature>
<evidence type="ECO:0000256" key="1">
    <source>
        <dbReference type="SAM" id="MobiDB-lite"/>
    </source>
</evidence>
<gene>
    <name evidence="2" type="ORF">SLNWT_0474</name>
</gene>
<feature type="compositionally biased region" description="Low complexity" evidence="1">
    <location>
        <begin position="82"/>
        <end position="92"/>
    </location>
</feature>
<dbReference type="Proteomes" id="UP000031523">
    <property type="component" value="Chromosome"/>
</dbReference>
<organism evidence="2 3">
    <name type="scientific">Streptomyces albus (strain ATCC 21838 / DSM 41398 / FERM P-419 / JCM 4703 / NBRC 107858)</name>
    <dbReference type="NCBI Taxonomy" id="1081613"/>
    <lineage>
        <taxon>Bacteria</taxon>
        <taxon>Bacillati</taxon>
        <taxon>Actinomycetota</taxon>
        <taxon>Actinomycetes</taxon>
        <taxon>Kitasatosporales</taxon>
        <taxon>Streptomycetaceae</taxon>
        <taxon>Streptomyces</taxon>
    </lineage>
</organism>
<dbReference type="AlphaFoldDB" id="A0A0B5ENH9"/>
<protein>
    <submittedName>
        <fullName evidence="2">Uncharacterized protein</fullName>
    </submittedName>
</protein>
<evidence type="ECO:0000313" key="3">
    <source>
        <dbReference type="Proteomes" id="UP000031523"/>
    </source>
</evidence>
<accession>A0A0B5ENH9</accession>
<dbReference type="KEGG" id="sals:SLNWT_0474"/>
<proteinExistence type="predicted"/>
<name>A0A0B5ENH9_STRA4</name>
<keyword evidence="3" id="KW-1185">Reference proteome</keyword>
<sequence length="98" mass="10364">MLFRDGSALFRGCRGPRLSSERPRPDRAVPPVAGTTALGAGVQEAATAVEESRGPSSTAVAERRPSGDRAVAERRPGRRRSASAAGPEARPGYFRCRS</sequence>
<feature type="region of interest" description="Disordered" evidence="1">
    <location>
        <begin position="1"/>
        <end position="98"/>
    </location>
</feature>